<evidence type="ECO:0000313" key="2">
    <source>
        <dbReference type="EMBL" id="QJB68901.1"/>
    </source>
</evidence>
<evidence type="ECO:0000313" key="3">
    <source>
        <dbReference type="Proteomes" id="UP000501600"/>
    </source>
</evidence>
<sequence length="115" mass="12866">MTGEYSVWHRDGQGARKRVVRIETIGKTFLFYENQIRSEPYFFGDLVYRGAQGGSHVFGLDDGIKQHPHWELGITGAIPDELSSLLPKAKKPMFSNIGMLLIAFLCLGITYMGAT</sequence>
<protein>
    <submittedName>
        <fullName evidence="2">Uncharacterized protein</fullName>
    </submittedName>
</protein>
<keyword evidence="1" id="KW-1133">Transmembrane helix</keyword>
<proteinExistence type="predicted"/>
<feature type="transmembrane region" description="Helical" evidence="1">
    <location>
        <begin position="93"/>
        <end position="114"/>
    </location>
</feature>
<name>A0A6H2DMC2_9SPHN</name>
<dbReference type="AlphaFoldDB" id="A0A6H2DMC2"/>
<keyword evidence="1" id="KW-0812">Transmembrane</keyword>
<dbReference type="EMBL" id="CP051217">
    <property type="protein sequence ID" value="QJB68901.1"/>
    <property type="molecule type" value="Genomic_DNA"/>
</dbReference>
<accession>A0A6H2DMC2</accession>
<keyword evidence="1" id="KW-0472">Membrane</keyword>
<reference evidence="2 3" key="1">
    <citation type="submission" date="2020-04" db="EMBL/GenBank/DDBJ databases">
        <title>Genome sequence for Sphingorhabdus sp. strain M1.</title>
        <authorList>
            <person name="Park S.-J."/>
        </authorList>
    </citation>
    <scope>NUCLEOTIDE SEQUENCE [LARGE SCALE GENOMIC DNA]</scope>
    <source>
        <strain evidence="2 3">JK6</strain>
    </source>
</reference>
<evidence type="ECO:0000256" key="1">
    <source>
        <dbReference type="SAM" id="Phobius"/>
    </source>
</evidence>
<dbReference type="KEGG" id="phao:HF685_06110"/>
<dbReference type="Proteomes" id="UP000501600">
    <property type="component" value="Chromosome"/>
</dbReference>
<keyword evidence="3" id="KW-1185">Reference proteome</keyword>
<organism evidence="2 3">
    <name type="scientific">Parasphingorhabdus halotolerans</name>
    <dbReference type="NCBI Taxonomy" id="2725558"/>
    <lineage>
        <taxon>Bacteria</taxon>
        <taxon>Pseudomonadati</taxon>
        <taxon>Pseudomonadota</taxon>
        <taxon>Alphaproteobacteria</taxon>
        <taxon>Sphingomonadales</taxon>
        <taxon>Sphingomonadaceae</taxon>
        <taxon>Parasphingorhabdus</taxon>
    </lineage>
</organism>
<dbReference type="RefSeq" id="WP_168818743.1">
    <property type="nucleotide sequence ID" value="NZ_CP051217.1"/>
</dbReference>
<gene>
    <name evidence="2" type="ORF">HF685_06110</name>
</gene>